<proteinExistence type="predicted"/>
<evidence type="ECO:0000313" key="3">
    <source>
        <dbReference type="Proteomes" id="UP000319263"/>
    </source>
</evidence>
<dbReference type="Gene3D" id="2.40.30.10">
    <property type="entry name" value="Translation factors"/>
    <property type="match status" value="1"/>
</dbReference>
<dbReference type="SUPFAM" id="SSF63380">
    <property type="entry name" value="Riboflavin synthase domain-like"/>
    <property type="match status" value="1"/>
</dbReference>
<evidence type="ECO:0000313" key="2">
    <source>
        <dbReference type="EMBL" id="QDP97429.1"/>
    </source>
</evidence>
<dbReference type="GO" id="GO:0016491">
    <property type="term" value="F:oxidoreductase activity"/>
    <property type="evidence" value="ECO:0007669"/>
    <property type="project" value="InterPro"/>
</dbReference>
<sequence length="269" mass="29805">MTETLTSDRMVKPNAGSVTDAVVINKARVSSGFVRVTVECRDPRFVEEFDHLGFDQWVRLFLPNEHSILEPPYGGLEGWYRRWTDAEPDRRPVIRNYTIRAARRIEDGWELDIDFVVHGSASGAVEGIAANWACSAQPGDRVALLDQGRIFAPADDDRPILIIADESGVPGVEGIARSLAGRPATYLLEVPHADDVRDLAADAQWLVRDSTAMPGRHLLERLAAMQISPDSYGYVVGEASMMLAARNMIKAAGVPKSRLDFCAYWRPLD</sequence>
<feature type="domain" description="FAD-binding FR-type" evidence="1">
    <location>
        <begin position="16"/>
        <end position="160"/>
    </location>
</feature>
<dbReference type="PROSITE" id="PS51384">
    <property type="entry name" value="FAD_FR"/>
    <property type="match status" value="1"/>
</dbReference>
<dbReference type="Proteomes" id="UP000319263">
    <property type="component" value="Chromosome"/>
</dbReference>
<dbReference type="EMBL" id="CP041692">
    <property type="protein sequence ID" value="QDP97429.1"/>
    <property type="molecule type" value="Genomic_DNA"/>
</dbReference>
<dbReference type="CDD" id="cd06193">
    <property type="entry name" value="siderophore_interacting"/>
    <property type="match status" value="1"/>
</dbReference>
<reference evidence="2 3" key="1">
    <citation type="submission" date="2019-07" db="EMBL/GenBank/DDBJ databases">
        <title>Microlunatus dokdonensis sp. nov. isolated from the rhizospheric soil of the wild plant Elymus tsukushiensis.</title>
        <authorList>
            <person name="Ghim S.-Y."/>
            <person name="Hwang Y.-J."/>
            <person name="Son J.-S."/>
            <person name="Shin J.-H."/>
        </authorList>
    </citation>
    <scope>NUCLEOTIDE SEQUENCE [LARGE SCALE GENOMIC DNA]</scope>
    <source>
        <strain evidence="2 3">KUDC0627</strain>
    </source>
</reference>
<dbReference type="InterPro" id="IPR017927">
    <property type="entry name" value="FAD-bd_FR_type"/>
</dbReference>
<dbReference type="Pfam" id="PF04954">
    <property type="entry name" value="SIP"/>
    <property type="match status" value="1"/>
</dbReference>
<dbReference type="PANTHER" id="PTHR30157:SF0">
    <property type="entry name" value="NADPH-DEPENDENT FERRIC-CHELATE REDUCTASE"/>
    <property type="match status" value="1"/>
</dbReference>
<dbReference type="InterPro" id="IPR017938">
    <property type="entry name" value="Riboflavin_synthase-like_b-brl"/>
</dbReference>
<dbReference type="PANTHER" id="PTHR30157">
    <property type="entry name" value="FERRIC REDUCTASE, NADPH-DEPENDENT"/>
    <property type="match status" value="1"/>
</dbReference>
<dbReference type="InterPro" id="IPR013113">
    <property type="entry name" value="SIP_FAD-bd"/>
</dbReference>
<dbReference type="AlphaFoldDB" id="A0A516Q1W4"/>
<dbReference type="InterPro" id="IPR039261">
    <property type="entry name" value="FNR_nucleotide-bd"/>
</dbReference>
<dbReference type="RefSeq" id="WP_143987388.1">
    <property type="nucleotide sequence ID" value="NZ_CP041692.1"/>
</dbReference>
<dbReference type="InterPro" id="IPR039374">
    <property type="entry name" value="SIP_fam"/>
</dbReference>
<keyword evidence="3" id="KW-1185">Reference proteome</keyword>
<organism evidence="2 3">
    <name type="scientific">Microlunatus elymi</name>
    <dbReference type="NCBI Taxonomy" id="2596828"/>
    <lineage>
        <taxon>Bacteria</taxon>
        <taxon>Bacillati</taxon>
        <taxon>Actinomycetota</taxon>
        <taxon>Actinomycetes</taxon>
        <taxon>Propionibacteriales</taxon>
        <taxon>Propionibacteriaceae</taxon>
        <taxon>Microlunatus</taxon>
    </lineage>
</organism>
<gene>
    <name evidence="2" type="ORF">FOE78_17220</name>
</gene>
<evidence type="ECO:0000259" key="1">
    <source>
        <dbReference type="PROSITE" id="PS51384"/>
    </source>
</evidence>
<accession>A0A516Q1W4</accession>
<dbReference type="Pfam" id="PF08021">
    <property type="entry name" value="FAD_binding_9"/>
    <property type="match status" value="1"/>
</dbReference>
<dbReference type="InterPro" id="IPR007037">
    <property type="entry name" value="SIP_rossman_dom"/>
</dbReference>
<dbReference type="SUPFAM" id="SSF52343">
    <property type="entry name" value="Ferredoxin reductase-like, C-terminal NADP-linked domain"/>
    <property type="match status" value="1"/>
</dbReference>
<dbReference type="KEGG" id="mik:FOE78_17220"/>
<dbReference type="OrthoDB" id="9814826at2"/>
<name>A0A516Q1W4_9ACTN</name>
<dbReference type="Gene3D" id="3.40.50.80">
    <property type="entry name" value="Nucleotide-binding domain of ferredoxin-NADP reductase (FNR) module"/>
    <property type="match status" value="1"/>
</dbReference>
<protein>
    <submittedName>
        <fullName evidence="2">Siderophore-interacting protein</fullName>
    </submittedName>
</protein>